<protein>
    <submittedName>
        <fullName evidence="6">Mid1Int1B</fullName>
    </submittedName>
</protein>
<accession>A0A646QE08</accession>
<evidence type="ECO:0000256" key="2">
    <source>
        <dbReference type="ARBA" id="ARBA00004496"/>
    </source>
</evidence>
<keyword evidence="4" id="KW-0963">Cytoplasm</keyword>
<evidence type="ECO:0000256" key="3">
    <source>
        <dbReference type="ARBA" id="ARBA00009488"/>
    </source>
</evidence>
<evidence type="ECO:0000256" key="5">
    <source>
        <dbReference type="ARBA" id="ARBA00023242"/>
    </source>
</evidence>
<dbReference type="Pfam" id="PF07084">
    <property type="entry name" value="Spot_14"/>
    <property type="match status" value="1"/>
</dbReference>
<comment type="similarity">
    <text evidence="3">Belongs to the SPOT14 family.</text>
</comment>
<dbReference type="GO" id="GO:0005634">
    <property type="term" value="C:nucleus"/>
    <property type="evidence" value="ECO:0007669"/>
    <property type="project" value="UniProtKB-SubCell"/>
</dbReference>
<dbReference type="Gene3D" id="6.10.140.1610">
    <property type="match status" value="1"/>
</dbReference>
<sequence length="211" mass="23682">MEISRRNSKCITLDSFLSNLTKGIIMDINRNKRKSVRDETGEFSQQSILSAMDRFVHAVNNMDDTIMVPSRLMDMTMASEVPPKNGHEAPRNDVNSDLFGFYNMINSVKNELIWGPADNSRSNSNKDSGKNTDMLSRRMSTVSLHSYSDSDVESESSTDFDSGVDFDEQSVQIASAFRQHLTGLYQALHQLTDAANYLTTRYQDEVVDGAS</sequence>
<comment type="subcellular location">
    <subcellularLocation>
        <location evidence="2">Cytoplasm</location>
    </subcellularLocation>
    <subcellularLocation>
        <location evidence="1">Nucleus</location>
    </subcellularLocation>
</comment>
<reference evidence="6" key="1">
    <citation type="submission" date="2018-11" db="EMBL/GenBank/DDBJ databases">
        <title>Venom-gland transcriptomics and venom proteomics of the Florida green centipede (Hemiscolopendra marginata) reveal sex-based variation in a centipede venom.</title>
        <authorList>
            <person name="Nystrom G.S."/>
            <person name="Ward M.J."/>
            <person name="Ellsworth S.A."/>
            <person name="Rokyta D.R."/>
        </authorList>
    </citation>
    <scope>NUCLEOTIDE SEQUENCE</scope>
    <source>
        <tissue evidence="6">Venom gland</tissue>
    </source>
</reference>
<dbReference type="InterPro" id="IPR009786">
    <property type="entry name" value="Spot_14"/>
</dbReference>
<dbReference type="GO" id="GO:0046890">
    <property type="term" value="P:regulation of lipid biosynthetic process"/>
    <property type="evidence" value="ECO:0007669"/>
    <property type="project" value="TreeGrafter"/>
</dbReference>
<evidence type="ECO:0000313" key="6">
    <source>
        <dbReference type="EMBL" id="MUP40863.1"/>
    </source>
</evidence>
<evidence type="ECO:0000256" key="1">
    <source>
        <dbReference type="ARBA" id="ARBA00004123"/>
    </source>
</evidence>
<dbReference type="EMBL" id="GHBY01000686">
    <property type="protein sequence ID" value="MUP40863.1"/>
    <property type="molecule type" value="Transcribed_RNA"/>
</dbReference>
<dbReference type="PANTHER" id="PTHR14315">
    <property type="entry name" value="SPOT14 FAMILY MEMBER"/>
    <property type="match status" value="1"/>
</dbReference>
<organism evidence="6">
    <name type="scientific">Hemiscolopendra marginata</name>
    <dbReference type="NCBI Taxonomy" id="943146"/>
    <lineage>
        <taxon>Eukaryota</taxon>
        <taxon>Metazoa</taxon>
        <taxon>Ecdysozoa</taxon>
        <taxon>Arthropoda</taxon>
        <taxon>Myriapoda</taxon>
        <taxon>Chilopoda</taxon>
        <taxon>Pleurostigmophora</taxon>
        <taxon>Scolopendromorpha</taxon>
        <taxon>Scolopendridae</taxon>
        <taxon>Hemiscolopendra</taxon>
    </lineage>
</organism>
<keyword evidence="5" id="KW-0539">Nucleus</keyword>
<proteinExistence type="inferred from homology"/>
<dbReference type="PANTHER" id="PTHR14315:SF17">
    <property type="entry name" value="MIP21584P"/>
    <property type="match status" value="1"/>
</dbReference>
<evidence type="ECO:0000256" key="4">
    <source>
        <dbReference type="ARBA" id="ARBA00022490"/>
    </source>
</evidence>
<name>A0A646QE08_9MYRI</name>
<dbReference type="InterPro" id="IPR053719">
    <property type="entry name" value="Lipogen_MT_Stabilize_sf"/>
</dbReference>
<dbReference type="AlphaFoldDB" id="A0A646QE08"/>
<dbReference type="GO" id="GO:0005829">
    <property type="term" value="C:cytosol"/>
    <property type="evidence" value="ECO:0007669"/>
    <property type="project" value="TreeGrafter"/>
</dbReference>